<dbReference type="Proteomes" id="UP001235840">
    <property type="component" value="Unassembled WGS sequence"/>
</dbReference>
<evidence type="ECO:0000313" key="3">
    <source>
        <dbReference type="Proteomes" id="UP001235840"/>
    </source>
</evidence>
<dbReference type="PROSITE" id="PS51782">
    <property type="entry name" value="LYSM"/>
    <property type="match status" value="1"/>
</dbReference>
<gene>
    <name evidence="2" type="ORF">J2S11_003785</name>
</gene>
<dbReference type="SMART" id="SM00257">
    <property type="entry name" value="LysM"/>
    <property type="match status" value="1"/>
</dbReference>
<dbReference type="CDD" id="cd05379">
    <property type="entry name" value="CAP_bacterial"/>
    <property type="match status" value="1"/>
</dbReference>
<dbReference type="PANTHER" id="PTHR31157:SF1">
    <property type="entry name" value="SCP DOMAIN-CONTAINING PROTEIN"/>
    <property type="match status" value="1"/>
</dbReference>
<dbReference type="SUPFAM" id="SSF55797">
    <property type="entry name" value="PR-1-like"/>
    <property type="match status" value="1"/>
</dbReference>
<dbReference type="InterPro" id="IPR018392">
    <property type="entry name" value="LysM"/>
</dbReference>
<dbReference type="Gene3D" id="3.10.350.10">
    <property type="entry name" value="LysM domain"/>
    <property type="match status" value="1"/>
</dbReference>
<organism evidence="2 3">
    <name type="scientific">Caldalkalibacillus horti</name>
    <dbReference type="NCBI Taxonomy" id="77523"/>
    <lineage>
        <taxon>Bacteria</taxon>
        <taxon>Bacillati</taxon>
        <taxon>Bacillota</taxon>
        <taxon>Bacilli</taxon>
        <taxon>Bacillales</taxon>
        <taxon>Bacillaceae</taxon>
        <taxon>Caldalkalibacillus</taxon>
    </lineage>
</organism>
<evidence type="ECO:0000313" key="2">
    <source>
        <dbReference type="EMBL" id="MDQ0167856.1"/>
    </source>
</evidence>
<reference evidence="2 3" key="1">
    <citation type="submission" date="2023-07" db="EMBL/GenBank/DDBJ databases">
        <title>Genomic Encyclopedia of Type Strains, Phase IV (KMG-IV): sequencing the most valuable type-strain genomes for metagenomic binning, comparative biology and taxonomic classification.</title>
        <authorList>
            <person name="Goeker M."/>
        </authorList>
    </citation>
    <scope>NUCLEOTIDE SEQUENCE [LARGE SCALE GENOMIC DNA]</scope>
    <source>
        <strain evidence="2 3">DSM 12751</strain>
    </source>
</reference>
<keyword evidence="3" id="KW-1185">Reference proteome</keyword>
<dbReference type="SUPFAM" id="SSF54106">
    <property type="entry name" value="LysM domain"/>
    <property type="match status" value="1"/>
</dbReference>
<sequence length="209" mass="23727">MNTRIQKLLLSMVIFCLIGLVYPISSLAQTSTTYTVQPGDSLWKISVRYQIGLTEIIEANPQIQNPDLIYPQQKVNIPVIDRIKAIEHDVIQLCNQERAKHGLAPLRADWELSRVARHKSQDMRDKGYFSHQSPTYGSPFDMMRAYGITYRAAGENIAMGQRTAQQVVQGWMNSQGHRQNILSQNYTHIGVGFVEGSSGPYWTQLFLSK</sequence>
<accession>A0ABT9W3M7</accession>
<name>A0ABT9W3M7_9BACI</name>
<dbReference type="EMBL" id="JAUSTY010000020">
    <property type="protein sequence ID" value="MDQ0167856.1"/>
    <property type="molecule type" value="Genomic_DNA"/>
</dbReference>
<evidence type="ECO:0000259" key="1">
    <source>
        <dbReference type="PROSITE" id="PS51782"/>
    </source>
</evidence>
<dbReference type="RefSeq" id="WP_307397109.1">
    <property type="nucleotide sequence ID" value="NZ_BAAADK010000049.1"/>
</dbReference>
<dbReference type="NCBIfam" id="TIGR02899">
    <property type="entry name" value="spore_safA"/>
    <property type="match status" value="1"/>
</dbReference>
<dbReference type="Gene3D" id="3.40.33.10">
    <property type="entry name" value="CAP"/>
    <property type="match status" value="1"/>
</dbReference>
<dbReference type="PANTHER" id="PTHR31157">
    <property type="entry name" value="SCP DOMAIN-CONTAINING PROTEIN"/>
    <property type="match status" value="1"/>
</dbReference>
<comment type="caution">
    <text evidence="2">The sequence shown here is derived from an EMBL/GenBank/DDBJ whole genome shotgun (WGS) entry which is preliminary data.</text>
</comment>
<protein>
    <submittedName>
        <fullName evidence="2">YkwD family protein/spore coat assembly protein SafA</fullName>
    </submittedName>
</protein>
<dbReference type="InterPro" id="IPR035940">
    <property type="entry name" value="CAP_sf"/>
</dbReference>
<dbReference type="Pfam" id="PF01476">
    <property type="entry name" value="LysM"/>
    <property type="match status" value="1"/>
</dbReference>
<dbReference type="InterPro" id="IPR014258">
    <property type="entry name" value="CAP_domain_YkwD-like"/>
</dbReference>
<dbReference type="InterPro" id="IPR014248">
    <property type="entry name" value="Spore_coat_assembly_SafA"/>
</dbReference>
<dbReference type="InterPro" id="IPR014044">
    <property type="entry name" value="CAP_dom"/>
</dbReference>
<dbReference type="Pfam" id="PF00188">
    <property type="entry name" value="CAP"/>
    <property type="match status" value="1"/>
</dbReference>
<proteinExistence type="predicted"/>
<dbReference type="CDD" id="cd00118">
    <property type="entry name" value="LysM"/>
    <property type="match status" value="1"/>
</dbReference>
<dbReference type="NCBIfam" id="TIGR02909">
    <property type="entry name" value="spore_YkwD"/>
    <property type="match status" value="1"/>
</dbReference>
<dbReference type="InterPro" id="IPR036779">
    <property type="entry name" value="LysM_dom_sf"/>
</dbReference>
<feature type="domain" description="LysM" evidence="1">
    <location>
        <begin position="32"/>
        <end position="77"/>
    </location>
</feature>